<feature type="compositionally biased region" description="Basic and acidic residues" evidence="1">
    <location>
        <begin position="24"/>
        <end position="42"/>
    </location>
</feature>
<evidence type="ECO:0000256" key="1">
    <source>
        <dbReference type="SAM" id="MobiDB-lite"/>
    </source>
</evidence>
<dbReference type="Proteomes" id="UP000698173">
    <property type="component" value="Unassembled WGS sequence"/>
</dbReference>
<dbReference type="EMBL" id="DYWT01000294">
    <property type="protein sequence ID" value="HJF33992.1"/>
    <property type="molecule type" value="Genomic_DNA"/>
</dbReference>
<reference evidence="2" key="2">
    <citation type="submission" date="2021-09" db="EMBL/GenBank/DDBJ databases">
        <authorList>
            <person name="Gilroy R."/>
        </authorList>
    </citation>
    <scope>NUCLEOTIDE SEQUENCE</scope>
    <source>
        <strain evidence="2">CHK171-7178</strain>
    </source>
</reference>
<name>A0A921G3N1_SPOPS</name>
<feature type="region of interest" description="Disordered" evidence="1">
    <location>
        <begin position="1"/>
        <end position="82"/>
    </location>
</feature>
<evidence type="ECO:0000313" key="3">
    <source>
        <dbReference type="Proteomes" id="UP000698173"/>
    </source>
</evidence>
<accession>A0A921G3N1</accession>
<comment type="caution">
    <text evidence="2">The sequence shown here is derived from an EMBL/GenBank/DDBJ whole genome shotgun (WGS) entry which is preliminary data.</text>
</comment>
<reference evidence="2" key="1">
    <citation type="journal article" date="2021" name="PeerJ">
        <title>Extensive microbial diversity within the chicken gut microbiome revealed by metagenomics and culture.</title>
        <authorList>
            <person name="Gilroy R."/>
            <person name="Ravi A."/>
            <person name="Getino M."/>
            <person name="Pursley I."/>
            <person name="Horton D.L."/>
            <person name="Alikhan N.F."/>
            <person name="Baker D."/>
            <person name="Gharbi K."/>
            <person name="Hall N."/>
            <person name="Watson M."/>
            <person name="Adriaenssens E.M."/>
            <person name="Foster-Nyarko E."/>
            <person name="Jarju S."/>
            <person name="Secka A."/>
            <person name="Antonio M."/>
            <person name="Oren A."/>
            <person name="Chaudhuri R.R."/>
            <person name="La Ragione R."/>
            <person name="Hildebrand F."/>
            <person name="Pallen M.J."/>
        </authorList>
    </citation>
    <scope>NUCLEOTIDE SEQUENCE</scope>
    <source>
        <strain evidence="2">CHK171-7178</strain>
    </source>
</reference>
<proteinExistence type="predicted"/>
<organism evidence="2 3">
    <name type="scientific">Sporosarcina psychrophila</name>
    <name type="common">Bacillus psychrophilus</name>
    <dbReference type="NCBI Taxonomy" id="1476"/>
    <lineage>
        <taxon>Bacteria</taxon>
        <taxon>Bacillati</taxon>
        <taxon>Bacillota</taxon>
        <taxon>Bacilli</taxon>
        <taxon>Bacillales</taxon>
        <taxon>Caryophanaceae</taxon>
        <taxon>Sporosarcina</taxon>
    </lineage>
</organism>
<feature type="compositionally biased region" description="Basic and acidic residues" evidence="1">
    <location>
        <begin position="49"/>
        <end position="65"/>
    </location>
</feature>
<feature type="compositionally biased region" description="Basic and acidic residues" evidence="1">
    <location>
        <begin position="1"/>
        <end position="16"/>
    </location>
</feature>
<gene>
    <name evidence="2" type="ORF">K8V56_19695</name>
</gene>
<evidence type="ECO:0000313" key="2">
    <source>
        <dbReference type="EMBL" id="HJF33992.1"/>
    </source>
</evidence>
<protein>
    <submittedName>
        <fullName evidence="2">Uncharacterized protein</fullName>
    </submittedName>
</protein>
<sequence>MTNKKVFTERDRKDAEGPFMDNPENLRTDKESIYDMHEDMKNVDSIPLEDLKMEEREEKHHHDTKSNSSSVEKFPGSGINKR</sequence>
<dbReference type="AlphaFoldDB" id="A0A921G3N1"/>